<reference evidence="1 2" key="1">
    <citation type="journal article" date="2023" name="Hortic Res">
        <title>The complete reference genome for grapevine (Vitis vinifera L.) genetics and breeding.</title>
        <authorList>
            <person name="Shi X."/>
            <person name="Cao S."/>
            <person name="Wang X."/>
            <person name="Huang S."/>
            <person name="Wang Y."/>
            <person name="Liu Z."/>
            <person name="Liu W."/>
            <person name="Leng X."/>
            <person name="Peng Y."/>
            <person name="Wang N."/>
            <person name="Wang Y."/>
            <person name="Ma Z."/>
            <person name="Xu X."/>
            <person name="Zhang F."/>
            <person name="Xue H."/>
            <person name="Zhong H."/>
            <person name="Wang Y."/>
            <person name="Zhang K."/>
            <person name="Velt A."/>
            <person name="Avia K."/>
            <person name="Holtgrawe D."/>
            <person name="Grimplet J."/>
            <person name="Matus J.T."/>
            <person name="Ware D."/>
            <person name="Wu X."/>
            <person name="Wang H."/>
            <person name="Liu C."/>
            <person name="Fang Y."/>
            <person name="Rustenholz C."/>
            <person name="Cheng Z."/>
            <person name="Xiao H."/>
            <person name="Zhou Y."/>
        </authorList>
    </citation>
    <scope>NUCLEOTIDE SEQUENCE [LARGE SCALE GENOMIC DNA]</scope>
    <source>
        <strain evidence="2">cv. Pinot noir / PN40024</strain>
        <tissue evidence="1">Leaf</tissue>
    </source>
</reference>
<name>A0ABY9BNJ1_VITVI</name>
<sequence>MMGILEKQIVPTGLGAHGDTKRRSLEENPGNFLLSPPIIPDFWCHVSTPLSI</sequence>
<evidence type="ECO:0000313" key="2">
    <source>
        <dbReference type="Proteomes" id="UP001227230"/>
    </source>
</evidence>
<gene>
    <name evidence="1" type="ORF">VitviT2T_003707</name>
</gene>
<dbReference type="Proteomes" id="UP001227230">
    <property type="component" value="Chromosome 3"/>
</dbReference>
<evidence type="ECO:0000313" key="1">
    <source>
        <dbReference type="EMBL" id="WJZ84083.1"/>
    </source>
</evidence>
<accession>A0ABY9BNJ1</accession>
<proteinExistence type="predicted"/>
<dbReference type="EMBL" id="CP126650">
    <property type="protein sequence ID" value="WJZ84083.1"/>
    <property type="molecule type" value="Genomic_DNA"/>
</dbReference>
<keyword evidence="2" id="KW-1185">Reference proteome</keyword>
<organism evidence="1 2">
    <name type="scientific">Vitis vinifera</name>
    <name type="common">Grape</name>
    <dbReference type="NCBI Taxonomy" id="29760"/>
    <lineage>
        <taxon>Eukaryota</taxon>
        <taxon>Viridiplantae</taxon>
        <taxon>Streptophyta</taxon>
        <taxon>Embryophyta</taxon>
        <taxon>Tracheophyta</taxon>
        <taxon>Spermatophyta</taxon>
        <taxon>Magnoliopsida</taxon>
        <taxon>eudicotyledons</taxon>
        <taxon>Gunneridae</taxon>
        <taxon>Pentapetalae</taxon>
        <taxon>rosids</taxon>
        <taxon>Vitales</taxon>
        <taxon>Vitaceae</taxon>
        <taxon>Viteae</taxon>
        <taxon>Vitis</taxon>
    </lineage>
</organism>
<protein>
    <submittedName>
        <fullName evidence="1">Uncharacterized protein</fullName>
    </submittedName>
</protein>